<dbReference type="Proteomes" id="UP001311915">
    <property type="component" value="Unassembled WGS sequence"/>
</dbReference>
<dbReference type="CDD" id="cd03784">
    <property type="entry name" value="GT1_Gtf-like"/>
    <property type="match status" value="1"/>
</dbReference>
<dbReference type="FunFam" id="3.40.50.2000:FF:000060">
    <property type="entry name" value="Glycosyltransferase"/>
    <property type="match status" value="1"/>
</dbReference>
<dbReference type="Gene3D" id="3.40.50.2000">
    <property type="entry name" value="Glycogen Phosphorylase B"/>
    <property type="match status" value="2"/>
</dbReference>
<keyword evidence="3" id="KW-0808">Transferase</keyword>
<dbReference type="GO" id="GO:0008194">
    <property type="term" value="F:UDP-glycosyltransferase activity"/>
    <property type="evidence" value="ECO:0007669"/>
    <property type="project" value="InterPro"/>
</dbReference>
<keyword evidence="2" id="KW-0328">Glycosyltransferase</keyword>
<keyword evidence="5" id="KW-1185">Reference proteome</keyword>
<reference evidence="4 5" key="1">
    <citation type="submission" date="2023-10" db="EMBL/GenBank/DDBJ databases">
        <title>Genome-Wide Identification Analysis in wild type Solanum Pinnatisectum Reveals Some Genes Defensing Phytophthora Infestans.</title>
        <authorList>
            <person name="Sun C."/>
        </authorList>
    </citation>
    <scope>NUCLEOTIDE SEQUENCE [LARGE SCALE GENOMIC DNA]</scope>
    <source>
        <strain evidence="4">LQN</strain>
        <tissue evidence="4">Leaf</tissue>
    </source>
</reference>
<comment type="caution">
    <text evidence="4">The sequence shown here is derived from an EMBL/GenBank/DDBJ whole genome shotgun (WGS) entry which is preliminary data.</text>
</comment>
<gene>
    <name evidence="4" type="ORF">R3W88_015624</name>
</gene>
<accession>A0AAV9KVF4</accession>
<protein>
    <recommendedName>
        <fullName evidence="6">Glycosyltransferase</fullName>
    </recommendedName>
</protein>
<dbReference type="SUPFAM" id="SSF53756">
    <property type="entry name" value="UDP-Glycosyltransferase/glycogen phosphorylase"/>
    <property type="match status" value="1"/>
</dbReference>
<organism evidence="4 5">
    <name type="scientific">Solanum pinnatisectum</name>
    <name type="common">tansyleaf nightshade</name>
    <dbReference type="NCBI Taxonomy" id="50273"/>
    <lineage>
        <taxon>Eukaryota</taxon>
        <taxon>Viridiplantae</taxon>
        <taxon>Streptophyta</taxon>
        <taxon>Embryophyta</taxon>
        <taxon>Tracheophyta</taxon>
        <taxon>Spermatophyta</taxon>
        <taxon>Magnoliopsida</taxon>
        <taxon>eudicotyledons</taxon>
        <taxon>Gunneridae</taxon>
        <taxon>Pentapetalae</taxon>
        <taxon>asterids</taxon>
        <taxon>lamiids</taxon>
        <taxon>Solanales</taxon>
        <taxon>Solanaceae</taxon>
        <taxon>Solanoideae</taxon>
        <taxon>Solaneae</taxon>
        <taxon>Solanum</taxon>
    </lineage>
</organism>
<comment type="similarity">
    <text evidence="1">Belongs to the UDP-glycosyltransferase family.</text>
</comment>
<evidence type="ECO:0000313" key="4">
    <source>
        <dbReference type="EMBL" id="KAK4717286.1"/>
    </source>
</evidence>
<sequence>MAIEHETTKLRVIMFPYLAYGHITPFFEVAKKLSDRGFSIDLCSTPINLSYIKKKIPHKYSCSIQLNHNFHQILKDTKPDVLVVDVMQPWVAMVALSLNIPIIRLCLSSLAMCCYFGHFHYKPGVEFPFTAFYLKDYEQLIEHPYDVDVNKEGDRVMLVNSSRAIEGKTKILPTGVVIQDLEDAGDMEETELIKRLGKQIEHSTLYVSFGSENFLSKEQMKEVASGLELSNVHFIWVVRFPRGEHVKLEEVLPEGFLERIGERGRIVEGWAPQTRILKHPSIGAFVTHCGWNSTLESIEFGIPIIALPMNFYLDQPMNARLLVENGVAVEMARDGYGKIHRGYVAETIKDVIFDEKIGEDLRKTVKSLGENIKLLREKEMDGVVEVIKQLCQKNQSKNA</sequence>
<evidence type="ECO:0000256" key="1">
    <source>
        <dbReference type="ARBA" id="ARBA00009995"/>
    </source>
</evidence>
<dbReference type="Pfam" id="PF00201">
    <property type="entry name" value="UDPGT"/>
    <property type="match status" value="1"/>
</dbReference>
<dbReference type="AlphaFoldDB" id="A0AAV9KVF4"/>
<dbReference type="GO" id="GO:0016138">
    <property type="term" value="P:glycoside biosynthetic process"/>
    <property type="evidence" value="ECO:0007669"/>
    <property type="project" value="UniProtKB-ARBA"/>
</dbReference>
<name>A0AAV9KVF4_9SOLN</name>
<dbReference type="PANTHER" id="PTHR48044">
    <property type="entry name" value="GLYCOSYLTRANSFERASE"/>
    <property type="match status" value="1"/>
</dbReference>
<dbReference type="InterPro" id="IPR002213">
    <property type="entry name" value="UDP_glucos_trans"/>
</dbReference>
<dbReference type="EMBL" id="JAWPEI010000009">
    <property type="protein sequence ID" value="KAK4717286.1"/>
    <property type="molecule type" value="Genomic_DNA"/>
</dbReference>
<evidence type="ECO:0000256" key="3">
    <source>
        <dbReference type="ARBA" id="ARBA00022679"/>
    </source>
</evidence>
<evidence type="ECO:0000256" key="2">
    <source>
        <dbReference type="ARBA" id="ARBA00022676"/>
    </source>
</evidence>
<proteinExistence type="inferred from homology"/>
<evidence type="ECO:0008006" key="6">
    <source>
        <dbReference type="Google" id="ProtNLM"/>
    </source>
</evidence>
<evidence type="ECO:0000313" key="5">
    <source>
        <dbReference type="Proteomes" id="UP001311915"/>
    </source>
</evidence>
<dbReference type="PANTHER" id="PTHR48044:SF45">
    <property type="entry name" value="GLYCOSYLTRANSFERASE"/>
    <property type="match status" value="1"/>
</dbReference>